<dbReference type="SUPFAM" id="SSF55729">
    <property type="entry name" value="Acyl-CoA N-acyltransferases (Nat)"/>
    <property type="match status" value="1"/>
</dbReference>
<dbReference type="InterPro" id="IPR050832">
    <property type="entry name" value="Bact_Acetyltransf"/>
</dbReference>
<accession>A0ABW7MJL3</accession>
<dbReference type="PROSITE" id="PS51186">
    <property type="entry name" value="GNAT"/>
    <property type="match status" value="1"/>
</dbReference>
<protein>
    <submittedName>
        <fullName evidence="4">GNAT family acetyltransferase</fullName>
        <ecNumber evidence="4">2.3.1.-</ecNumber>
    </submittedName>
</protein>
<comment type="caution">
    <text evidence="4">The sequence shown here is derived from an EMBL/GenBank/DDBJ whole genome shotgun (WGS) entry which is preliminary data.</text>
</comment>
<evidence type="ECO:0000313" key="5">
    <source>
        <dbReference type="Proteomes" id="UP001609932"/>
    </source>
</evidence>
<sequence length="139" mass="15687">MLIRPFQPSDETAVVDLWQRCDLTRPWNDPYKDIQRKLQVQPELFLVGEIDGTLVASAMAGYEGHRGWVNYLAVCPQQRQRGLARQLMAHIETLLLAMGCPKLSLQVRDTNAAALAFYERLGYQVDASVSLGKRLIADD</sequence>
<reference evidence="4 5" key="1">
    <citation type="submission" date="2024-09" db="EMBL/GenBank/DDBJ databases">
        <title>Elucidation of the Bokeelamides from Bacteria Associated with Moon Snail Egg Collars.</title>
        <authorList>
            <person name="Campbell R."/>
            <person name="Piedl K."/>
            <person name="Mevers E."/>
        </authorList>
    </citation>
    <scope>NUCLEOTIDE SEQUENCE [LARGE SCALE GENOMIC DNA]</scope>
    <source>
        <strain evidence="4 5">EM133</strain>
    </source>
</reference>
<feature type="domain" description="N-acetyltransferase" evidence="3">
    <location>
        <begin position="1"/>
        <end position="139"/>
    </location>
</feature>
<evidence type="ECO:0000259" key="3">
    <source>
        <dbReference type="PROSITE" id="PS51186"/>
    </source>
</evidence>
<organism evidence="4 5">
    <name type="scientific">Ectopseudomonas khazarica</name>
    <dbReference type="NCBI Taxonomy" id="2502979"/>
    <lineage>
        <taxon>Bacteria</taxon>
        <taxon>Pseudomonadati</taxon>
        <taxon>Pseudomonadota</taxon>
        <taxon>Gammaproteobacteria</taxon>
        <taxon>Pseudomonadales</taxon>
        <taxon>Pseudomonadaceae</taxon>
        <taxon>Ectopseudomonas</taxon>
    </lineage>
</organism>
<gene>
    <name evidence="4" type="ORF">ACEVAQ_23950</name>
</gene>
<dbReference type="InterPro" id="IPR000182">
    <property type="entry name" value="GNAT_dom"/>
</dbReference>
<dbReference type="InterPro" id="IPR016181">
    <property type="entry name" value="Acyl_CoA_acyltransferase"/>
</dbReference>
<dbReference type="PANTHER" id="PTHR43877">
    <property type="entry name" value="AMINOALKYLPHOSPHONATE N-ACETYLTRANSFERASE-RELATED-RELATED"/>
    <property type="match status" value="1"/>
</dbReference>
<dbReference type="PANTHER" id="PTHR43877:SF2">
    <property type="entry name" value="AMINOALKYLPHOSPHONATE N-ACETYLTRANSFERASE-RELATED"/>
    <property type="match status" value="1"/>
</dbReference>
<dbReference type="Gene3D" id="3.40.630.30">
    <property type="match status" value="1"/>
</dbReference>
<name>A0ABW7MJL3_9GAMM</name>
<dbReference type="Pfam" id="PF00583">
    <property type="entry name" value="Acetyltransf_1"/>
    <property type="match status" value="1"/>
</dbReference>
<evidence type="ECO:0000313" key="4">
    <source>
        <dbReference type="EMBL" id="MFH6601758.1"/>
    </source>
</evidence>
<keyword evidence="5" id="KW-1185">Reference proteome</keyword>
<dbReference type="EC" id="2.3.1.-" evidence="4"/>
<proteinExistence type="predicted"/>
<keyword evidence="1 4" id="KW-0808">Transferase</keyword>
<dbReference type="NCBIfam" id="NF002959">
    <property type="entry name" value="PRK03624.1"/>
    <property type="match status" value="1"/>
</dbReference>
<dbReference type="Proteomes" id="UP001609932">
    <property type="component" value="Unassembled WGS sequence"/>
</dbReference>
<keyword evidence="2 4" id="KW-0012">Acyltransferase</keyword>
<evidence type="ECO:0000256" key="2">
    <source>
        <dbReference type="ARBA" id="ARBA00023315"/>
    </source>
</evidence>
<dbReference type="GO" id="GO:0016746">
    <property type="term" value="F:acyltransferase activity"/>
    <property type="evidence" value="ECO:0007669"/>
    <property type="project" value="UniProtKB-KW"/>
</dbReference>
<dbReference type="CDD" id="cd04301">
    <property type="entry name" value="NAT_SF"/>
    <property type="match status" value="1"/>
</dbReference>
<dbReference type="RefSeq" id="WP_395274008.1">
    <property type="nucleotide sequence ID" value="NZ_JBHEGD010000002.1"/>
</dbReference>
<evidence type="ECO:0000256" key="1">
    <source>
        <dbReference type="ARBA" id="ARBA00022679"/>
    </source>
</evidence>
<dbReference type="EMBL" id="JBHEGD010000002">
    <property type="protein sequence ID" value="MFH6601758.1"/>
    <property type="molecule type" value="Genomic_DNA"/>
</dbReference>